<comment type="caution">
    <text evidence="9">Lacks conserved residue(s) required for the propagation of feature annotation.</text>
</comment>
<evidence type="ECO:0000256" key="1">
    <source>
        <dbReference type="ARBA" id="ARBA00004589"/>
    </source>
</evidence>
<protein>
    <recommendedName>
        <fullName evidence="11">CFEM domain-containing protein</fullName>
    </recommendedName>
</protein>
<feature type="domain" description="CFEM" evidence="11">
    <location>
        <begin position="1"/>
        <end position="109"/>
    </location>
</feature>
<comment type="similarity">
    <text evidence="3">Belongs to the RBT5 family.</text>
</comment>
<feature type="signal peptide" evidence="10">
    <location>
        <begin position="1"/>
        <end position="18"/>
    </location>
</feature>
<keyword evidence="4" id="KW-0964">Secreted</keyword>
<evidence type="ECO:0000313" key="13">
    <source>
        <dbReference type="Proteomes" id="UP000070700"/>
    </source>
</evidence>
<dbReference type="AlphaFoldDB" id="A0A132B4J6"/>
<evidence type="ECO:0000256" key="10">
    <source>
        <dbReference type="SAM" id="SignalP"/>
    </source>
</evidence>
<keyword evidence="7 9" id="KW-1015">Disulfide bond</keyword>
<keyword evidence="13" id="KW-1185">Reference proteome</keyword>
<evidence type="ECO:0000256" key="7">
    <source>
        <dbReference type="ARBA" id="ARBA00023157"/>
    </source>
</evidence>
<sequence>MVLLRVVCLVAILPGIVGQIDPSAPDCAINCWENTKYVSKCSTDVGCLCSEPDYTNSVYQCLFSQCDTVHFGSALHHVIAQCFGSGNEILFAVPPIPNRDDLRRREAEYAAGAILYGSGSEAGFPTESVDYPIQSANYPTQSVGGPYSPSPTVPHFPLETATSPALTSATPTPAPYSALAETTTASPVLYTGSSSSMTSSTGLALLFALLVIILTY</sequence>
<dbReference type="GO" id="GO:0098552">
    <property type="term" value="C:side of membrane"/>
    <property type="evidence" value="ECO:0007669"/>
    <property type="project" value="UniProtKB-KW"/>
</dbReference>
<feature type="disulfide bond" evidence="9">
    <location>
        <begin position="49"/>
        <end position="82"/>
    </location>
</feature>
<evidence type="ECO:0000313" key="12">
    <source>
        <dbReference type="EMBL" id="KUJ07322.1"/>
    </source>
</evidence>
<dbReference type="InParanoid" id="A0A132B4J6"/>
<dbReference type="Pfam" id="PF05730">
    <property type="entry name" value="CFEM"/>
    <property type="match status" value="1"/>
</dbReference>
<dbReference type="EMBL" id="KQ947440">
    <property type="protein sequence ID" value="KUJ07322.1"/>
    <property type="molecule type" value="Genomic_DNA"/>
</dbReference>
<comment type="subcellular location">
    <subcellularLocation>
        <location evidence="1">Membrane</location>
        <topology evidence="1">Lipid-anchor</topology>
        <topology evidence="1">GPI-anchor</topology>
    </subcellularLocation>
    <subcellularLocation>
        <location evidence="2">Secreted</location>
    </subcellularLocation>
</comment>
<evidence type="ECO:0000256" key="4">
    <source>
        <dbReference type="ARBA" id="ARBA00022525"/>
    </source>
</evidence>
<evidence type="ECO:0000256" key="8">
    <source>
        <dbReference type="ARBA" id="ARBA00023288"/>
    </source>
</evidence>
<dbReference type="OrthoDB" id="5421216at2759"/>
<keyword evidence="5" id="KW-0325">Glycoprotein</keyword>
<feature type="chain" id="PRO_5007287834" description="CFEM domain-containing protein" evidence="10">
    <location>
        <begin position="19"/>
        <end position="216"/>
    </location>
</feature>
<evidence type="ECO:0000256" key="6">
    <source>
        <dbReference type="ARBA" id="ARBA00022729"/>
    </source>
</evidence>
<dbReference type="GO" id="GO:0046872">
    <property type="term" value="F:metal ion binding"/>
    <property type="evidence" value="ECO:0007669"/>
    <property type="project" value="UniProtKB-UniRule"/>
</dbReference>
<organism evidence="12 13">
    <name type="scientific">Mollisia scopiformis</name>
    <name type="common">Conifer needle endophyte fungus</name>
    <name type="synonym">Phialocephala scopiformis</name>
    <dbReference type="NCBI Taxonomy" id="149040"/>
    <lineage>
        <taxon>Eukaryota</taxon>
        <taxon>Fungi</taxon>
        <taxon>Dikarya</taxon>
        <taxon>Ascomycota</taxon>
        <taxon>Pezizomycotina</taxon>
        <taxon>Leotiomycetes</taxon>
        <taxon>Helotiales</taxon>
        <taxon>Mollisiaceae</taxon>
        <taxon>Mollisia</taxon>
    </lineage>
</organism>
<keyword evidence="8" id="KW-0449">Lipoprotein</keyword>
<keyword evidence="5" id="KW-0336">GPI-anchor</keyword>
<gene>
    <name evidence="12" type="ORF">LY89DRAFT_363312</name>
</gene>
<dbReference type="GO" id="GO:0005576">
    <property type="term" value="C:extracellular region"/>
    <property type="evidence" value="ECO:0007669"/>
    <property type="project" value="UniProtKB-SubCell"/>
</dbReference>
<accession>A0A132B4J6</accession>
<evidence type="ECO:0000259" key="11">
    <source>
        <dbReference type="PROSITE" id="PS52012"/>
    </source>
</evidence>
<dbReference type="Proteomes" id="UP000070700">
    <property type="component" value="Unassembled WGS sequence"/>
</dbReference>
<name>A0A132B4J6_MOLSC</name>
<reference evidence="12 13" key="1">
    <citation type="submission" date="2015-10" db="EMBL/GenBank/DDBJ databases">
        <title>Full genome of DAOMC 229536 Phialocephala scopiformis, a fungal endophyte of spruce producing the potent anti-insectan compound rugulosin.</title>
        <authorList>
            <consortium name="DOE Joint Genome Institute"/>
            <person name="Walker A.K."/>
            <person name="Frasz S.L."/>
            <person name="Seifert K.A."/>
            <person name="Miller J.D."/>
            <person name="Mondo S.J."/>
            <person name="Labutti K."/>
            <person name="Lipzen A."/>
            <person name="Dockter R."/>
            <person name="Kennedy M."/>
            <person name="Grigoriev I.V."/>
            <person name="Spatafora J.W."/>
        </authorList>
    </citation>
    <scope>NUCLEOTIDE SEQUENCE [LARGE SCALE GENOMIC DNA]</scope>
    <source>
        <strain evidence="12 13">CBS 120377</strain>
    </source>
</reference>
<dbReference type="PROSITE" id="PS52012">
    <property type="entry name" value="CFEM"/>
    <property type="match status" value="1"/>
</dbReference>
<feature type="binding site" description="axial binding residue" evidence="9">
    <location>
        <position position="44"/>
    </location>
    <ligand>
        <name>heme</name>
        <dbReference type="ChEBI" id="CHEBI:30413"/>
    </ligand>
    <ligandPart>
        <name>Fe</name>
        <dbReference type="ChEBI" id="CHEBI:18248"/>
    </ligandPart>
</feature>
<evidence type="ECO:0000256" key="2">
    <source>
        <dbReference type="ARBA" id="ARBA00004613"/>
    </source>
</evidence>
<evidence type="ECO:0000256" key="3">
    <source>
        <dbReference type="ARBA" id="ARBA00010031"/>
    </source>
</evidence>
<dbReference type="GeneID" id="28816737"/>
<dbReference type="InterPro" id="IPR008427">
    <property type="entry name" value="Extracellular_membr_CFEM_dom"/>
</dbReference>
<evidence type="ECO:0000256" key="5">
    <source>
        <dbReference type="ARBA" id="ARBA00022622"/>
    </source>
</evidence>
<keyword evidence="9" id="KW-0479">Metal-binding</keyword>
<dbReference type="KEGG" id="psco:LY89DRAFT_363312"/>
<keyword evidence="9" id="KW-0408">Iron</keyword>
<keyword evidence="5" id="KW-0472">Membrane</keyword>
<dbReference type="RefSeq" id="XP_018061677.1">
    <property type="nucleotide sequence ID" value="XM_018207011.1"/>
</dbReference>
<proteinExistence type="inferred from homology"/>
<keyword evidence="6 10" id="KW-0732">Signal</keyword>
<keyword evidence="9" id="KW-0349">Heme</keyword>
<evidence type="ECO:0000256" key="9">
    <source>
        <dbReference type="PROSITE-ProRule" id="PRU01356"/>
    </source>
</evidence>